<evidence type="ECO:0000313" key="1">
    <source>
        <dbReference type="EMBL" id="GBP13774.1"/>
    </source>
</evidence>
<keyword evidence="2" id="KW-1185">Reference proteome</keyword>
<reference evidence="1 2" key="1">
    <citation type="journal article" date="2019" name="Commun. Biol.">
        <title>The bagworm genome reveals a unique fibroin gene that provides high tensile strength.</title>
        <authorList>
            <person name="Kono N."/>
            <person name="Nakamura H."/>
            <person name="Ohtoshi R."/>
            <person name="Tomita M."/>
            <person name="Numata K."/>
            <person name="Arakawa K."/>
        </authorList>
    </citation>
    <scope>NUCLEOTIDE SEQUENCE [LARGE SCALE GENOMIC DNA]</scope>
</reference>
<dbReference type="AlphaFoldDB" id="A0A4C1TI49"/>
<comment type="caution">
    <text evidence="1">The sequence shown here is derived from an EMBL/GenBank/DDBJ whole genome shotgun (WGS) entry which is preliminary data.</text>
</comment>
<sequence>MIEPNIEIRYILKFYHKKGKDAIRYKHGSNVVPVRIAQNWFKGFQSGKTINFYLYCQQLMRLKQEVEKKHPELTNRNGVVFTMITPDYTHL</sequence>
<gene>
    <name evidence="1" type="ORF">EVAR_8000_1</name>
</gene>
<accession>A0A4C1TI49</accession>
<name>A0A4C1TI49_EUMVA</name>
<dbReference type="OrthoDB" id="616263at2759"/>
<dbReference type="Proteomes" id="UP000299102">
    <property type="component" value="Unassembled WGS sequence"/>
</dbReference>
<evidence type="ECO:0008006" key="3">
    <source>
        <dbReference type="Google" id="ProtNLM"/>
    </source>
</evidence>
<organism evidence="1 2">
    <name type="scientific">Eumeta variegata</name>
    <name type="common">Bagworm moth</name>
    <name type="synonym">Eumeta japonica</name>
    <dbReference type="NCBI Taxonomy" id="151549"/>
    <lineage>
        <taxon>Eukaryota</taxon>
        <taxon>Metazoa</taxon>
        <taxon>Ecdysozoa</taxon>
        <taxon>Arthropoda</taxon>
        <taxon>Hexapoda</taxon>
        <taxon>Insecta</taxon>
        <taxon>Pterygota</taxon>
        <taxon>Neoptera</taxon>
        <taxon>Endopterygota</taxon>
        <taxon>Lepidoptera</taxon>
        <taxon>Glossata</taxon>
        <taxon>Ditrysia</taxon>
        <taxon>Tineoidea</taxon>
        <taxon>Psychidae</taxon>
        <taxon>Oiketicinae</taxon>
        <taxon>Eumeta</taxon>
    </lineage>
</organism>
<proteinExistence type="predicted"/>
<evidence type="ECO:0000313" key="2">
    <source>
        <dbReference type="Proteomes" id="UP000299102"/>
    </source>
</evidence>
<protein>
    <recommendedName>
        <fullName evidence="3">Mos1 transposase HTH domain-containing protein</fullName>
    </recommendedName>
</protein>
<dbReference type="EMBL" id="BGZK01000059">
    <property type="protein sequence ID" value="GBP13774.1"/>
    <property type="molecule type" value="Genomic_DNA"/>
</dbReference>